<comment type="caution">
    <text evidence="2">The sequence shown here is derived from an EMBL/GenBank/DDBJ whole genome shotgun (WGS) entry which is preliminary data.</text>
</comment>
<protein>
    <submittedName>
        <fullName evidence="2">Putative calmodulin-binding protein 60 D</fullName>
    </submittedName>
</protein>
<gene>
    <name evidence="2" type="ORF">COCNU_12G002720</name>
</gene>
<reference evidence="2" key="1">
    <citation type="journal article" date="2017" name="Gigascience">
        <title>The genome draft of coconut (Cocos nucifera).</title>
        <authorList>
            <person name="Xiao Y."/>
            <person name="Xu P."/>
            <person name="Fan H."/>
            <person name="Baudouin L."/>
            <person name="Xia W."/>
            <person name="Bocs S."/>
            <person name="Xu J."/>
            <person name="Li Q."/>
            <person name="Guo A."/>
            <person name="Zhou L."/>
            <person name="Li J."/>
            <person name="Wu Y."/>
            <person name="Ma Z."/>
            <person name="Armero A."/>
            <person name="Issali A.E."/>
            <person name="Liu N."/>
            <person name="Peng M."/>
            <person name="Yang Y."/>
        </authorList>
    </citation>
    <scope>NUCLEOTIDE SEQUENCE</scope>
    <source>
        <tissue evidence="2">Spear leaf of Hainan Tall coconut</tissue>
    </source>
</reference>
<organism evidence="2 3">
    <name type="scientific">Cocos nucifera</name>
    <name type="common">Coconut palm</name>
    <dbReference type="NCBI Taxonomy" id="13894"/>
    <lineage>
        <taxon>Eukaryota</taxon>
        <taxon>Viridiplantae</taxon>
        <taxon>Streptophyta</taxon>
        <taxon>Embryophyta</taxon>
        <taxon>Tracheophyta</taxon>
        <taxon>Spermatophyta</taxon>
        <taxon>Magnoliopsida</taxon>
        <taxon>Liliopsida</taxon>
        <taxon>Arecaceae</taxon>
        <taxon>Arecoideae</taxon>
        <taxon>Cocoseae</taxon>
        <taxon>Attaleinae</taxon>
        <taxon>Cocos</taxon>
    </lineage>
</organism>
<sequence length="53" mass="6081">MAPKRPLPPPEKAEDGGSSRALKRWRPLVLEVLGERHMQRLLVELEKVVLRVV</sequence>
<proteinExistence type="predicted"/>
<evidence type="ECO:0000313" key="3">
    <source>
        <dbReference type="Proteomes" id="UP000797356"/>
    </source>
</evidence>
<dbReference type="EMBL" id="CM017883">
    <property type="protein sequence ID" value="KAG1365272.1"/>
    <property type="molecule type" value="Genomic_DNA"/>
</dbReference>
<name>A0A8K0IR36_COCNU</name>
<evidence type="ECO:0000256" key="1">
    <source>
        <dbReference type="SAM" id="MobiDB-lite"/>
    </source>
</evidence>
<accession>A0A8K0IR36</accession>
<feature type="region of interest" description="Disordered" evidence="1">
    <location>
        <begin position="1"/>
        <end position="20"/>
    </location>
</feature>
<dbReference type="Proteomes" id="UP000797356">
    <property type="component" value="Chromosome 12"/>
</dbReference>
<reference evidence="2" key="2">
    <citation type="submission" date="2019-07" db="EMBL/GenBank/DDBJ databases">
        <authorList>
            <person name="Yang Y."/>
            <person name="Bocs S."/>
            <person name="Baudouin L."/>
        </authorList>
    </citation>
    <scope>NUCLEOTIDE SEQUENCE</scope>
    <source>
        <tissue evidence="2">Spear leaf of Hainan Tall coconut</tissue>
    </source>
</reference>
<evidence type="ECO:0000313" key="2">
    <source>
        <dbReference type="EMBL" id="KAG1365272.1"/>
    </source>
</evidence>
<feature type="compositionally biased region" description="Pro residues" evidence="1">
    <location>
        <begin position="1"/>
        <end position="10"/>
    </location>
</feature>
<keyword evidence="3" id="KW-1185">Reference proteome</keyword>
<dbReference type="AlphaFoldDB" id="A0A8K0IR36"/>